<proteinExistence type="predicted"/>
<evidence type="ECO:0000313" key="3">
    <source>
        <dbReference type="Proteomes" id="UP000236291"/>
    </source>
</evidence>
<protein>
    <submittedName>
        <fullName evidence="2">Uncharacterized protein</fullName>
    </submittedName>
</protein>
<dbReference type="EMBL" id="ASHM01092784">
    <property type="protein sequence ID" value="PNX64341.1"/>
    <property type="molecule type" value="Genomic_DNA"/>
</dbReference>
<sequence>MRNIRGLHGRNGSRRSTADDTVVDSRKGERVLTVEMREKFEIDGGGGG</sequence>
<dbReference type="AlphaFoldDB" id="A0A2K3KDI6"/>
<feature type="non-terminal residue" evidence="2">
    <location>
        <position position="48"/>
    </location>
</feature>
<organism evidence="2 3">
    <name type="scientific">Trifolium pratense</name>
    <name type="common">Red clover</name>
    <dbReference type="NCBI Taxonomy" id="57577"/>
    <lineage>
        <taxon>Eukaryota</taxon>
        <taxon>Viridiplantae</taxon>
        <taxon>Streptophyta</taxon>
        <taxon>Embryophyta</taxon>
        <taxon>Tracheophyta</taxon>
        <taxon>Spermatophyta</taxon>
        <taxon>Magnoliopsida</taxon>
        <taxon>eudicotyledons</taxon>
        <taxon>Gunneridae</taxon>
        <taxon>Pentapetalae</taxon>
        <taxon>rosids</taxon>
        <taxon>fabids</taxon>
        <taxon>Fabales</taxon>
        <taxon>Fabaceae</taxon>
        <taxon>Papilionoideae</taxon>
        <taxon>50 kb inversion clade</taxon>
        <taxon>NPAAA clade</taxon>
        <taxon>Hologalegina</taxon>
        <taxon>IRL clade</taxon>
        <taxon>Trifolieae</taxon>
        <taxon>Trifolium</taxon>
    </lineage>
</organism>
<feature type="compositionally biased region" description="Basic residues" evidence="1">
    <location>
        <begin position="1"/>
        <end position="13"/>
    </location>
</feature>
<name>A0A2K3KDI6_TRIPR</name>
<accession>A0A2K3KDI6</accession>
<feature type="region of interest" description="Disordered" evidence="1">
    <location>
        <begin position="1"/>
        <end position="26"/>
    </location>
</feature>
<reference evidence="2 3" key="2">
    <citation type="journal article" date="2017" name="Front. Plant Sci.">
        <title>Gene Classification and Mining of Molecular Markers Useful in Red Clover (Trifolium pratense) Breeding.</title>
        <authorList>
            <person name="Istvanek J."/>
            <person name="Dluhosova J."/>
            <person name="Dluhos P."/>
            <person name="Patkova L."/>
            <person name="Nedelnik J."/>
            <person name="Repkova J."/>
        </authorList>
    </citation>
    <scope>NUCLEOTIDE SEQUENCE [LARGE SCALE GENOMIC DNA]</scope>
    <source>
        <strain evidence="3">cv. Tatra</strain>
        <tissue evidence="2">Young leaves</tissue>
    </source>
</reference>
<gene>
    <name evidence="2" type="ORF">L195_g053967</name>
</gene>
<reference evidence="2 3" key="1">
    <citation type="journal article" date="2014" name="Am. J. Bot.">
        <title>Genome assembly and annotation for red clover (Trifolium pratense; Fabaceae).</title>
        <authorList>
            <person name="Istvanek J."/>
            <person name="Jaros M."/>
            <person name="Krenek A."/>
            <person name="Repkova J."/>
        </authorList>
    </citation>
    <scope>NUCLEOTIDE SEQUENCE [LARGE SCALE GENOMIC DNA]</scope>
    <source>
        <strain evidence="3">cv. Tatra</strain>
        <tissue evidence="2">Young leaves</tissue>
    </source>
</reference>
<comment type="caution">
    <text evidence="2">The sequence shown here is derived from an EMBL/GenBank/DDBJ whole genome shotgun (WGS) entry which is preliminary data.</text>
</comment>
<evidence type="ECO:0000256" key="1">
    <source>
        <dbReference type="SAM" id="MobiDB-lite"/>
    </source>
</evidence>
<evidence type="ECO:0000313" key="2">
    <source>
        <dbReference type="EMBL" id="PNX64341.1"/>
    </source>
</evidence>
<dbReference type="Proteomes" id="UP000236291">
    <property type="component" value="Unassembled WGS sequence"/>
</dbReference>